<keyword evidence="2" id="KW-0732">Signal</keyword>
<feature type="signal peptide" evidence="2">
    <location>
        <begin position="1"/>
        <end position="16"/>
    </location>
</feature>
<dbReference type="EMBL" id="ACYY01000008">
    <property type="protein sequence ID" value="EEW25511.1"/>
    <property type="molecule type" value="Genomic_DNA"/>
</dbReference>
<evidence type="ECO:0000313" key="3">
    <source>
        <dbReference type="EMBL" id="EEW25511.1"/>
    </source>
</evidence>
<feature type="region of interest" description="Disordered" evidence="1">
    <location>
        <begin position="121"/>
        <end position="145"/>
    </location>
</feature>
<accession>C8S0H7</accession>
<proteinExistence type="predicted"/>
<evidence type="ECO:0000313" key="4">
    <source>
        <dbReference type="Proteomes" id="UP000010121"/>
    </source>
</evidence>
<dbReference type="STRING" id="371731.Rsw2DRAFT_1555"/>
<gene>
    <name evidence="3" type="ORF">Rsw2DRAFT_1555</name>
</gene>
<evidence type="ECO:0008006" key="5">
    <source>
        <dbReference type="Google" id="ProtNLM"/>
    </source>
</evidence>
<organism evidence="3 4">
    <name type="scientific">Rhodobacter ferrooxidans</name>
    <dbReference type="NCBI Taxonomy" id="371731"/>
    <lineage>
        <taxon>Bacteria</taxon>
        <taxon>Pseudomonadati</taxon>
        <taxon>Pseudomonadota</taxon>
        <taxon>Alphaproteobacteria</taxon>
        <taxon>Rhodobacterales</taxon>
        <taxon>Rhodobacter group</taxon>
        <taxon>Rhodobacter</taxon>
    </lineage>
</organism>
<feature type="compositionally biased region" description="Acidic residues" evidence="1">
    <location>
        <begin position="122"/>
        <end position="133"/>
    </location>
</feature>
<dbReference type="Proteomes" id="UP000010121">
    <property type="component" value="Unassembled WGS sequence"/>
</dbReference>
<comment type="caution">
    <text evidence="3">The sequence shown here is derived from an EMBL/GenBank/DDBJ whole genome shotgun (WGS) entry which is preliminary data.</text>
</comment>
<evidence type="ECO:0000256" key="1">
    <source>
        <dbReference type="SAM" id="MobiDB-lite"/>
    </source>
</evidence>
<sequence length="145" mass="15471">MKRLLLLAVLASPAAAQEVADAPGGILRWLDKVSGETADIELSRGQSAVSGRLTIQLDACRYPVDNPASNAFAHLTITEDKVATPVFSGWMVAASPALSALDHRRYDVWVLRCITPTTDQIEVPEDAPVEDAAEPPALPEDAPVD</sequence>
<dbReference type="OrthoDB" id="9810376at2"/>
<dbReference type="AlphaFoldDB" id="C8S0H7"/>
<name>C8S0H7_9RHOB</name>
<evidence type="ECO:0000256" key="2">
    <source>
        <dbReference type="SAM" id="SignalP"/>
    </source>
</evidence>
<feature type="chain" id="PRO_5002990454" description="Cellulase-like protein" evidence="2">
    <location>
        <begin position="17"/>
        <end position="145"/>
    </location>
</feature>
<dbReference type="InterPro" id="IPR019225">
    <property type="entry name" value="DUF2155"/>
</dbReference>
<dbReference type="RefSeq" id="WP_008029719.1">
    <property type="nucleotide sequence ID" value="NZ_ACYY01000008.1"/>
</dbReference>
<dbReference type="Pfam" id="PF09923">
    <property type="entry name" value="DUF2155"/>
    <property type="match status" value="1"/>
</dbReference>
<reference evidence="3 4" key="1">
    <citation type="submission" date="2009-08" db="EMBL/GenBank/DDBJ databases">
        <title>The draft genome of Rhodobacter sp. SW2.</title>
        <authorList>
            <consortium name="US DOE Joint Genome Institute (JGI-PGF)"/>
            <person name="Lucas S."/>
            <person name="Copeland A."/>
            <person name="Lapidus A."/>
            <person name="Glavina del Rio T."/>
            <person name="Tice H."/>
            <person name="Bruce D."/>
            <person name="Goodwin L."/>
            <person name="Pitluck S."/>
            <person name="Larimer F."/>
            <person name="Land M.L."/>
            <person name="Hauser L."/>
            <person name="Emerson D."/>
        </authorList>
    </citation>
    <scope>NUCLEOTIDE SEQUENCE [LARGE SCALE GENOMIC DNA]</scope>
    <source>
        <strain evidence="3 4">SW2</strain>
    </source>
</reference>
<dbReference type="eggNOG" id="COG4765">
    <property type="taxonomic scope" value="Bacteria"/>
</dbReference>
<protein>
    <recommendedName>
        <fullName evidence="5">Cellulase-like protein</fullName>
    </recommendedName>
</protein>
<keyword evidence="4" id="KW-1185">Reference proteome</keyword>